<evidence type="ECO:0000313" key="1">
    <source>
        <dbReference type="EMBL" id="BAD73284.1"/>
    </source>
</evidence>
<proteinExistence type="predicted"/>
<accession>Q5QMR7</accession>
<protein>
    <submittedName>
        <fullName evidence="1">Uncharacterized protein</fullName>
    </submittedName>
</protein>
<reference evidence="1" key="1">
    <citation type="journal article" date="2002" name="Nature">
        <title>The genome sequence and structure of rice chromosome 1.</title>
        <authorList>
            <person name="Sasaki T."/>
            <person name="Matsumoto T."/>
            <person name="Yamamoto K."/>
            <person name="Sakata K."/>
            <person name="Baba T."/>
            <person name="Katayose Y."/>
            <person name="Wu J."/>
            <person name="Niimura Y."/>
            <person name="Cheng Z."/>
            <person name="Nagamura Y."/>
            <person name="Antonio B.A."/>
            <person name="Kanamori H."/>
            <person name="Hosokawa S."/>
            <person name="Masukawa M."/>
            <person name="Arikawa K."/>
            <person name="Chiden Y."/>
            <person name="Hayashi M."/>
            <person name="Okamoto M."/>
            <person name="Ando T."/>
            <person name="Aoki H."/>
            <person name="Arita K."/>
            <person name="Hamada M."/>
            <person name="Harada C."/>
            <person name="Hijishita S."/>
            <person name="Honda M."/>
            <person name="Ichikawa Y."/>
            <person name="Idonuma A."/>
            <person name="Iijima M."/>
            <person name="Ikeda M."/>
            <person name="Ikeno M."/>
            <person name="Itoh S."/>
            <person name="Itoh T."/>
            <person name="Itoh Y."/>
            <person name="Itoh Y."/>
            <person name="Iwabuchi A."/>
            <person name="Kamiya K."/>
            <person name="Karasawa W."/>
            <person name="Katagiri S."/>
            <person name="Kikuta A."/>
            <person name="Kobayashi N."/>
            <person name="Kono I."/>
            <person name="Machita K."/>
            <person name="Maehara T."/>
            <person name="Mizuno H."/>
            <person name="Mizubayashi T."/>
            <person name="Mukai Y."/>
            <person name="Nagasaki H."/>
            <person name="Nakashima M."/>
            <person name="Nakama Y."/>
            <person name="Nakamichi Y."/>
            <person name="Nakamura M."/>
            <person name="Namiki N."/>
            <person name="Negishi M."/>
            <person name="Ohta I."/>
            <person name="Ono N."/>
            <person name="Saji S."/>
            <person name="Sakai K."/>
            <person name="Shibata M."/>
            <person name="Shimokawa T."/>
            <person name="Shomura A."/>
            <person name="Song J."/>
            <person name="Takazaki Y."/>
            <person name="Terasawa K."/>
            <person name="Tsuji K."/>
            <person name="Waki K."/>
            <person name="Yamagata H."/>
            <person name="Yamane H."/>
            <person name="Yoshiki S."/>
            <person name="Yoshihara R."/>
            <person name="Yukawa K."/>
            <person name="Zhong H."/>
            <person name="Iwama H."/>
            <person name="Endo T."/>
            <person name="Ito H."/>
            <person name="Hahn J.H."/>
            <person name="Kim H.I."/>
            <person name="Eun M.Y."/>
            <person name="Yano M."/>
            <person name="Jiang J."/>
            <person name="Gojobori T."/>
        </authorList>
    </citation>
    <scope>NUCLEOTIDE SEQUENCE [LARGE SCALE GENOMIC DNA]</scope>
</reference>
<dbReference type="EMBL" id="AP003217">
    <property type="protein sequence ID" value="BAD73284.1"/>
    <property type="molecule type" value="Genomic_DNA"/>
</dbReference>
<dbReference type="Proteomes" id="UP000817658">
    <property type="component" value="Chromosome 1"/>
</dbReference>
<gene>
    <name evidence="1" type="primary">OSJNBa0094H06.17</name>
</gene>
<organism evidence="1">
    <name type="scientific">Oryza sativa subsp. japonica</name>
    <name type="common">Rice</name>
    <dbReference type="NCBI Taxonomy" id="39947"/>
    <lineage>
        <taxon>Eukaryota</taxon>
        <taxon>Viridiplantae</taxon>
        <taxon>Streptophyta</taxon>
        <taxon>Embryophyta</taxon>
        <taxon>Tracheophyta</taxon>
        <taxon>Spermatophyta</taxon>
        <taxon>Magnoliopsida</taxon>
        <taxon>Liliopsida</taxon>
        <taxon>Poales</taxon>
        <taxon>Poaceae</taxon>
        <taxon>BOP clade</taxon>
        <taxon>Oryzoideae</taxon>
        <taxon>Oryzeae</taxon>
        <taxon>Oryzinae</taxon>
        <taxon>Oryza</taxon>
        <taxon>Oryza sativa</taxon>
    </lineage>
</organism>
<dbReference type="AlphaFoldDB" id="Q5QMR7"/>
<name>Q5QMR7_ORYSJ</name>
<sequence length="71" mass="6892">MGGGDGSGDGTGSGSVPPEVEVATAAVAVSAATMRGCPRDEADEAEIEAENRLSIGGEDAAASGLYIPLDI</sequence>